<dbReference type="GO" id="GO:0008970">
    <property type="term" value="F:phospholipase A1 activity"/>
    <property type="evidence" value="ECO:0007669"/>
    <property type="project" value="TreeGrafter"/>
</dbReference>
<dbReference type="InterPro" id="IPR007053">
    <property type="entry name" value="LRAT_dom"/>
</dbReference>
<sequence length="154" mass="17945">MTIGAHLVTRRFGYTHHGIYVGDGKVLHYAGWSRSLRRAPVQEASLREFADGHEIRVERMPDTRYSRDEVIRRAYSRLGEDCYRVTTNNCEHFCAWCLCGESRSDQIDALIALPHRCLHTLVNTLTQFVRAKPIRVSTDRPAYWRSHPLRVYTK</sequence>
<dbReference type="EMBL" id="WOEZ01000285">
    <property type="protein sequence ID" value="NPT61833.1"/>
    <property type="molecule type" value="Genomic_DNA"/>
</dbReference>
<evidence type="ECO:0000313" key="5">
    <source>
        <dbReference type="EMBL" id="NPT61833.1"/>
    </source>
</evidence>
<dbReference type="Pfam" id="PF04970">
    <property type="entry name" value="LRAT"/>
    <property type="match status" value="1"/>
</dbReference>
<accession>A0A972NXS7</accession>
<dbReference type="PANTHER" id="PTHR13943">
    <property type="entry name" value="HRAS-LIKE SUPPRESSOR - RELATED"/>
    <property type="match status" value="1"/>
</dbReference>
<proteinExistence type="predicted"/>
<comment type="caution">
    <text evidence="5">The sequence shown here is derived from an EMBL/GenBank/DDBJ whole genome shotgun (WGS) entry which is preliminary data.</text>
</comment>
<dbReference type="AlphaFoldDB" id="A0A972NXS7"/>
<dbReference type="PROSITE" id="PS51934">
    <property type="entry name" value="LRAT"/>
    <property type="match status" value="1"/>
</dbReference>
<dbReference type="GO" id="GO:0070292">
    <property type="term" value="P:N-acylphosphatidylethanolamine metabolic process"/>
    <property type="evidence" value="ECO:0007669"/>
    <property type="project" value="TreeGrafter"/>
</dbReference>
<dbReference type="GO" id="GO:0016410">
    <property type="term" value="F:N-acyltransferase activity"/>
    <property type="evidence" value="ECO:0007669"/>
    <property type="project" value="TreeGrafter"/>
</dbReference>
<dbReference type="InterPro" id="IPR051496">
    <property type="entry name" value="H-rev107_PLA/AT"/>
</dbReference>
<evidence type="ECO:0000256" key="1">
    <source>
        <dbReference type="ARBA" id="ARBA00022679"/>
    </source>
</evidence>
<evidence type="ECO:0000256" key="2">
    <source>
        <dbReference type="ARBA" id="ARBA00022801"/>
    </source>
</evidence>
<dbReference type="GO" id="GO:0004623">
    <property type="term" value="F:phospholipase A2 activity"/>
    <property type="evidence" value="ECO:0007669"/>
    <property type="project" value="TreeGrafter"/>
</dbReference>
<dbReference type="Gene3D" id="3.90.1720.10">
    <property type="entry name" value="endopeptidase domain like (from Nostoc punctiforme)"/>
    <property type="match status" value="1"/>
</dbReference>
<organism evidence="5 6">
    <name type="scientific">Paraburkholderia elongata</name>
    <dbReference type="NCBI Taxonomy" id="2675747"/>
    <lineage>
        <taxon>Bacteria</taxon>
        <taxon>Pseudomonadati</taxon>
        <taxon>Pseudomonadota</taxon>
        <taxon>Betaproteobacteria</taxon>
        <taxon>Burkholderiales</taxon>
        <taxon>Burkholderiaceae</taxon>
        <taxon>Paraburkholderia</taxon>
    </lineage>
</organism>
<reference evidence="5 6" key="1">
    <citation type="submission" date="2019-11" db="EMBL/GenBank/DDBJ databases">
        <title>Metabolism of dissolved organic matter in forest soils.</title>
        <authorList>
            <person name="Cyle K.T."/>
            <person name="Wilhelm R.C."/>
            <person name="Martinez C.E."/>
        </authorList>
    </citation>
    <scope>NUCLEOTIDE SEQUENCE [LARGE SCALE GENOMIC DNA]</scope>
    <source>
        <strain evidence="5 6">5N</strain>
    </source>
</reference>
<name>A0A972NXS7_9BURK</name>
<keyword evidence="3" id="KW-0443">Lipid metabolism</keyword>
<protein>
    <recommendedName>
        <fullName evidence="4">LRAT domain-containing protein</fullName>
    </recommendedName>
</protein>
<keyword evidence="2" id="KW-0378">Hydrolase</keyword>
<evidence type="ECO:0000313" key="6">
    <source>
        <dbReference type="Proteomes" id="UP000655523"/>
    </source>
</evidence>
<keyword evidence="6" id="KW-1185">Reference proteome</keyword>
<evidence type="ECO:0000259" key="4">
    <source>
        <dbReference type="PROSITE" id="PS51934"/>
    </source>
</evidence>
<dbReference type="Proteomes" id="UP000655523">
    <property type="component" value="Unassembled WGS sequence"/>
</dbReference>
<dbReference type="GO" id="GO:0005737">
    <property type="term" value="C:cytoplasm"/>
    <property type="evidence" value="ECO:0007669"/>
    <property type="project" value="TreeGrafter"/>
</dbReference>
<gene>
    <name evidence="5" type="ORF">GNZ13_46750</name>
</gene>
<evidence type="ECO:0000256" key="3">
    <source>
        <dbReference type="ARBA" id="ARBA00023098"/>
    </source>
</evidence>
<feature type="domain" description="LRAT" evidence="4">
    <location>
        <begin position="6"/>
        <end position="106"/>
    </location>
</feature>
<dbReference type="PANTHER" id="PTHR13943:SF77">
    <property type="entry name" value="LRAT DOMAIN-CONTAINING PROTEIN"/>
    <property type="match status" value="1"/>
</dbReference>
<keyword evidence="1" id="KW-0808">Transferase</keyword>